<accession>A0A841FFF9</accession>
<gene>
    <name evidence="1" type="ORF">HNR73_002175</name>
</gene>
<dbReference type="EMBL" id="JACHGT010000004">
    <property type="protein sequence ID" value="MBB6034325.1"/>
    <property type="molecule type" value="Genomic_DNA"/>
</dbReference>
<sequence length="85" mass="8972">MRYTLLYASAEVEVVSGLHPYTTDLTGLPAQTNAKTSAEESLCLISWRNSRGVVLVLADQCGANSGNICDLAADFARSVAGKVPL</sequence>
<evidence type="ECO:0000313" key="2">
    <source>
        <dbReference type="Proteomes" id="UP000548476"/>
    </source>
</evidence>
<dbReference type="Proteomes" id="UP000548476">
    <property type="component" value="Unassembled WGS sequence"/>
</dbReference>
<organism evidence="1 2">
    <name type="scientific">Phytomonospora endophytica</name>
    <dbReference type="NCBI Taxonomy" id="714109"/>
    <lineage>
        <taxon>Bacteria</taxon>
        <taxon>Bacillati</taxon>
        <taxon>Actinomycetota</taxon>
        <taxon>Actinomycetes</taxon>
        <taxon>Micromonosporales</taxon>
        <taxon>Micromonosporaceae</taxon>
        <taxon>Phytomonospora</taxon>
    </lineage>
</organism>
<evidence type="ECO:0000313" key="1">
    <source>
        <dbReference type="EMBL" id="MBB6034325.1"/>
    </source>
</evidence>
<reference evidence="1 2" key="1">
    <citation type="submission" date="2020-08" db="EMBL/GenBank/DDBJ databases">
        <title>Genomic Encyclopedia of Type Strains, Phase IV (KMG-IV): sequencing the most valuable type-strain genomes for metagenomic binning, comparative biology and taxonomic classification.</title>
        <authorList>
            <person name="Goeker M."/>
        </authorList>
    </citation>
    <scope>NUCLEOTIDE SEQUENCE [LARGE SCALE GENOMIC DNA]</scope>
    <source>
        <strain evidence="1 2">YIM 65646</strain>
    </source>
</reference>
<dbReference type="AlphaFoldDB" id="A0A841FFF9"/>
<name>A0A841FFF9_9ACTN</name>
<comment type="caution">
    <text evidence="1">The sequence shown here is derived from an EMBL/GenBank/DDBJ whole genome shotgun (WGS) entry which is preliminary data.</text>
</comment>
<proteinExistence type="predicted"/>
<protein>
    <submittedName>
        <fullName evidence="1">Uncharacterized protein</fullName>
    </submittedName>
</protein>
<keyword evidence="2" id="KW-1185">Reference proteome</keyword>